<keyword evidence="1" id="KW-0472">Membrane</keyword>
<evidence type="ECO:0000313" key="2">
    <source>
        <dbReference type="EMBL" id="MCC8620623.1"/>
    </source>
</evidence>
<organism evidence="2 3">
    <name type="scientific">Xanthomonas vesicatoria</name>
    <dbReference type="NCBI Taxonomy" id="56460"/>
    <lineage>
        <taxon>Bacteria</taxon>
        <taxon>Pseudomonadati</taxon>
        <taxon>Pseudomonadota</taxon>
        <taxon>Gammaproteobacteria</taxon>
        <taxon>Lysobacterales</taxon>
        <taxon>Lysobacteraceae</taxon>
        <taxon>Xanthomonas</taxon>
    </lineage>
</organism>
<proteinExistence type="predicted"/>
<evidence type="ECO:0000256" key="1">
    <source>
        <dbReference type="SAM" id="Phobius"/>
    </source>
</evidence>
<feature type="transmembrane region" description="Helical" evidence="1">
    <location>
        <begin position="76"/>
        <end position="102"/>
    </location>
</feature>
<sequence>MPEDMHNVAAIIGSVGTPISDALARAAPFLVSNGEVSWERYLSLLLVVLLGAVITIVVVSLLTGKNKQDALRNAGIFLLGVPFALIPLTVPITVVLFAHAAWRSFRPAAHSHQ</sequence>
<dbReference type="Proteomes" id="UP001430544">
    <property type="component" value="Unassembled WGS sequence"/>
</dbReference>
<comment type="caution">
    <text evidence="2">The sequence shown here is derived from an EMBL/GenBank/DDBJ whole genome shotgun (WGS) entry which is preliminary data.</text>
</comment>
<accession>A0ABS8L4G4</accession>
<reference evidence="2" key="1">
    <citation type="submission" date="2021-11" db="EMBL/GenBank/DDBJ databases">
        <title>Genome resources and taxonomic validation of 89 Xanthomonas strains.</title>
        <authorList>
            <person name="Tambong J.T."/>
        </authorList>
    </citation>
    <scope>NUCLEOTIDE SEQUENCE</scope>
    <source>
        <strain evidence="2">Bv 5-4A</strain>
    </source>
</reference>
<gene>
    <name evidence="2" type="ORF">LN473_01155</name>
</gene>
<dbReference type="RefSeq" id="WP_229006717.1">
    <property type="nucleotide sequence ID" value="NZ_CP018469.1"/>
</dbReference>
<dbReference type="EMBL" id="JAJIUN010000002">
    <property type="protein sequence ID" value="MCC8620623.1"/>
    <property type="molecule type" value="Genomic_DNA"/>
</dbReference>
<name>A0ABS8L4G4_9XANT</name>
<keyword evidence="3" id="KW-1185">Reference proteome</keyword>
<feature type="transmembrane region" description="Helical" evidence="1">
    <location>
        <begin position="42"/>
        <end position="64"/>
    </location>
</feature>
<keyword evidence="1" id="KW-0812">Transmembrane</keyword>
<evidence type="ECO:0000313" key="3">
    <source>
        <dbReference type="Proteomes" id="UP001430544"/>
    </source>
</evidence>
<keyword evidence="1" id="KW-1133">Transmembrane helix</keyword>
<protein>
    <submittedName>
        <fullName evidence="2">Uncharacterized protein</fullName>
    </submittedName>
</protein>